<name>A0A814REI9_9BILA</name>
<dbReference type="EMBL" id="CAJNOH010000823">
    <property type="protein sequence ID" value="CAF1131196.1"/>
    <property type="molecule type" value="Genomic_DNA"/>
</dbReference>
<evidence type="ECO:0000313" key="6">
    <source>
        <dbReference type="EMBL" id="CAF3752209.1"/>
    </source>
</evidence>
<evidence type="ECO:0000313" key="8">
    <source>
        <dbReference type="Proteomes" id="UP000663854"/>
    </source>
</evidence>
<proteinExistence type="predicted"/>
<evidence type="ECO:0000313" key="5">
    <source>
        <dbReference type="EMBL" id="CAF1354017.1"/>
    </source>
</evidence>
<dbReference type="OrthoDB" id="10012095at2759"/>
<reference evidence="4" key="1">
    <citation type="submission" date="2021-02" db="EMBL/GenBank/DDBJ databases">
        <authorList>
            <person name="Nowell W R."/>
        </authorList>
    </citation>
    <scope>NUCLEOTIDE SEQUENCE</scope>
</reference>
<evidence type="ECO:0000313" key="2">
    <source>
        <dbReference type="EMBL" id="CAF0943575.1"/>
    </source>
</evidence>
<evidence type="ECO:0000313" key="3">
    <source>
        <dbReference type="EMBL" id="CAF1006899.1"/>
    </source>
</evidence>
<dbReference type="Proteomes" id="UP000663854">
    <property type="component" value="Unassembled WGS sequence"/>
</dbReference>
<dbReference type="EMBL" id="CAJNOL010001410">
    <property type="protein sequence ID" value="CAF1354017.1"/>
    <property type="molecule type" value="Genomic_DNA"/>
</dbReference>
<dbReference type="Proteomes" id="UP000663823">
    <property type="component" value="Unassembled WGS sequence"/>
</dbReference>
<organism evidence="4 8">
    <name type="scientific">Rotaria sordida</name>
    <dbReference type="NCBI Taxonomy" id="392033"/>
    <lineage>
        <taxon>Eukaryota</taxon>
        <taxon>Metazoa</taxon>
        <taxon>Spiralia</taxon>
        <taxon>Gnathifera</taxon>
        <taxon>Rotifera</taxon>
        <taxon>Eurotatoria</taxon>
        <taxon>Bdelloidea</taxon>
        <taxon>Philodinida</taxon>
        <taxon>Philodinidae</taxon>
        <taxon>Rotaria</taxon>
    </lineage>
</organism>
<dbReference type="Proteomes" id="UP000663864">
    <property type="component" value="Unassembled WGS sequence"/>
</dbReference>
<accession>A0A814REI9</accession>
<evidence type="ECO:0000313" key="4">
    <source>
        <dbReference type="EMBL" id="CAF1131196.1"/>
    </source>
</evidence>
<feature type="chain" id="PRO_5036410724" evidence="1">
    <location>
        <begin position="19"/>
        <end position="161"/>
    </location>
</feature>
<dbReference type="EMBL" id="CAJOBD010001040">
    <property type="protein sequence ID" value="CAF3752209.1"/>
    <property type="molecule type" value="Genomic_DNA"/>
</dbReference>
<sequence>MLSIIAFLVLIAAILIHSTPIIQESCTVKILNSSLPCWTGITSPRTCKSAILNLGDTKYKSCTTVGLGWWSDSTNSLTINIETPFTQERQPYSIYLNNEQLKQFKDYDVKIYRILNGQETELISSDDVIIQSSDSNYQVILKFQGPTMYNVLPIIYEVVKT</sequence>
<protein>
    <submittedName>
        <fullName evidence="4">Uncharacterized protein</fullName>
    </submittedName>
</protein>
<feature type="signal peptide" evidence="1">
    <location>
        <begin position="1"/>
        <end position="18"/>
    </location>
</feature>
<comment type="caution">
    <text evidence="4">The sequence shown here is derived from an EMBL/GenBank/DDBJ whole genome shotgun (WGS) entry which is preliminary data.</text>
</comment>
<keyword evidence="1" id="KW-0732">Signal</keyword>
<gene>
    <name evidence="6" type="ORF">JBS370_LOCUS12632</name>
    <name evidence="5" type="ORF">JXQ802_LOCUS32249</name>
    <name evidence="7" type="ORF">OTI717_LOCUS34570</name>
    <name evidence="4" type="ORF">PYM288_LOCUS21223</name>
    <name evidence="3" type="ORF">RFH988_LOCUS14464</name>
    <name evidence="2" type="ORF">ZHD862_LOCUS9606</name>
</gene>
<dbReference type="EMBL" id="CAJNOO010000669">
    <property type="protein sequence ID" value="CAF1006899.1"/>
    <property type="molecule type" value="Genomic_DNA"/>
</dbReference>
<evidence type="ECO:0000313" key="7">
    <source>
        <dbReference type="EMBL" id="CAF4112554.1"/>
    </source>
</evidence>
<dbReference type="Proteomes" id="UP000663836">
    <property type="component" value="Unassembled WGS sequence"/>
</dbReference>
<dbReference type="EMBL" id="CAJOAX010012456">
    <property type="protein sequence ID" value="CAF4112554.1"/>
    <property type="molecule type" value="Genomic_DNA"/>
</dbReference>
<dbReference type="EMBL" id="CAJNOT010000331">
    <property type="protein sequence ID" value="CAF0943575.1"/>
    <property type="molecule type" value="Genomic_DNA"/>
</dbReference>
<dbReference type="Proteomes" id="UP000663870">
    <property type="component" value="Unassembled WGS sequence"/>
</dbReference>
<dbReference type="AlphaFoldDB" id="A0A814REI9"/>
<evidence type="ECO:0000256" key="1">
    <source>
        <dbReference type="SAM" id="SignalP"/>
    </source>
</evidence>
<dbReference type="Proteomes" id="UP000663882">
    <property type="component" value="Unassembled WGS sequence"/>
</dbReference>
<evidence type="ECO:0000313" key="9">
    <source>
        <dbReference type="Proteomes" id="UP000663870"/>
    </source>
</evidence>
<keyword evidence="9" id="KW-1185">Reference proteome</keyword>